<evidence type="ECO:0000313" key="2">
    <source>
        <dbReference type="Proteomes" id="UP000008898"/>
    </source>
</evidence>
<sequence length="37" mass="4710">MLHKRQFFQILYEKQGWFLLKKSELLNNTYFDKFLLK</sequence>
<protein>
    <submittedName>
        <fullName evidence="1">Uncharacterized protein</fullName>
    </submittedName>
</protein>
<gene>
    <name evidence="1" type="ordered locus">zobellia_2504</name>
</gene>
<accession>G0LC51</accession>
<organism evidence="1 2">
    <name type="scientific">Zobellia galactanivorans (strain DSM 12802 / CCUG 47099 / CIP 106680 / NCIMB 13871 / Dsij)</name>
    <dbReference type="NCBI Taxonomy" id="63186"/>
    <lineage>
        <taxon>Bacteria</taxon>
        <taxon>Pseudomonadati</taxon>
        <taxon>Bacteroidota</taxon>
        <taxon>Flavobacteriia</taxon>
        <taxon>Flavobacteriales</taxon>
        <taxon>Flavobacteriaceae</taxon>
        <taxon>Zobellia</taxon>
    </lineage>
</organism>
<evidence type="ECO:0000313" key="1">
    <source>
        <dbReference type="EMBL" id="CAZ96654.1"/>
    </source>
</evidence>
<dbReference type="Proteomes" id="UP000008898">
    <property type="component" value="Chromosome"/>
</dbReference>
<reference evidence="1 2" key="2">
    <citation type="journal article" date="2012" name="Environ. Microbiol.">
        <title>Characterization of the first alginolytic operons in a marine bacterium: from their emergence in marine Flavobacteriia to their independent transfers to marine Proteobacteria and human gut Bacteroides.</title>
        <authorList>
            <person name="Thomas F."/>
            <person name="Barbeyron T."/>
            <person name="Tonon T."/>
            <person name="Genicot S."/>
            <person name="Czjzek M."/>
            <person name="Michel G."/>
        </authorList>
    </citation>
    <scope>NUCLEOTIDE SEQUENCE [LARGE SCALE GENOMIC DNA]</scope>
    <source>
        <strain evidence="2">DSM 12802 / CCUG 47099 / CIP 106680 / NCIMB 13871 / Dsij</strain>
    </source>
</reference>
<dbReference type="HOGENOM" id="CLU_3350758_0_0_10"/>
<dbReference type="EMBL" id="FP476056">
    <property type="protein sequence ID" value="CAZ96654.1"/>
    <property type="molecule type" value="Genomic_DNA"/>
</dbReference>
<name>G0LC51_ZOBGA</name>
<reference evidence="2" key="1">
    <citation type="submission" date="2009-07" db="EMBL/GenBank/DDBJ databases">
        <title>Complete genome sequence of Zobellia galactanivorans Dsij.</title>
        <authorList>
            <consortium name="Genoscope - CEA"/>
        </authorList>
    </citation>
    <scope>NUCLEOTIDE SEQUENCE [LARGE SCALE GENOMIC DNA]</scope>
    <source>
        <strain evidence="2">DSM 12802 / CCUG 47099 / CIP 106680 / NCIMB 13871 / Dsij</strain>
    </source>
</reference>
<proteinExistence type="predicted"/>
<dbReference type="AlphaFoldDB" id="G0LC51"/>
<dbReference type="STRING" id="63186.ZOBELLIA_2504"/>
<dbReference type="KEGG" id="zga:ZOBELLIA_2504"/>
<keyword evidence="2" id="KW-1185">Reference proteome</keyword>